<gene>
    <name evidence="1" type="ORF">UFOPK3139_00051</name>
    <name evidence="2" type="ORF">UFOPK3543_00770</name>
</gene>
<proteinExistence type="predicted"/>
<dbReference type="EMBL" id="CAFABA010000001">
    <property type="protein sequence ID" value="CAB4811993.1"/>
    <property type="molecule type" value="Genomic_DNA"/>
</dbReference>
<protein>
    <submittedName>
        <fullName evidence="1">Unannotated protein</fullName>
    </submittedName>
</protein>
<dbReference type="AlphaFoldDB" id="A0A6J6YUP4"/>
<reference evidence="1" key="1">
    <citation type="submission" date="2020-05" db="EMBL/GenBank/DDBJ databases">
        <authorList>
            <person name="Chiriac C."/>
            <person name="Salcher M."/>
            <person name="Ghai R."/>
            <person name="Kavagutti S V."/>
        </authorList>
    </citation>
    <scope>NUCLEOTIDE SEQUENCE</scope>
</reference>
<dbReference type="EMBL" id="CAFBMH010000018">
    <property type="protein sequence ID" value="CAB4899302.1"/>
    <property type="molecule type" value="Genomic_DNA"/>
</dbReference>
<sequence length="91" mass="9938">MRVFNWFFRNRETGEITVAQFPNMPLWIFFGASLVARASGYGDVKAIARGAATGALGWWAVDEVARGVNPWRRVLGAGGLGLVAWRLVSIG</sequence>
<organism evidence="1">
    <name type="scientific">freshwater metagenome</name>
    <dbReference type="NCBI Taxonomy" id="449393"/>
    <lineage>
        <taxon>unclassified sequences</taxon>
        <taxon>metagenomes</taxon>
        <taxon>ecological metagenomes</taxon>
    </lineage>
</organism>
<evidence type="ECO:0000313" key="2">
    <source>
        <dbReference type="EMBL" id="CAB4899302.1"/>
    </source>
</evidence>
<name>A0A6J6YUP4_9ZZZZ</name>
<accession>A0A6J6YUP4</accession>
<evidence type="ECO:0000313" key="1">
    <source>
        <dbReference type="EMBL" id="CAB4811993.1"/>
    </source>
</evidence>